<name>A0A4U1B2U1_9GAMM</name>
<dbReference type="InterPro" id="IPR006710">
    <property type="entry name" value="Glyco_hydro_43"/>
</dbReference>
<accession>A0A4U1B2U1</accession>
<dbReference type="Pfam" id="PF04616">
    <property type="entry name" value="Glyco_hydro_43"/>
    <property type="match status" value="1"/>
</dbReference>
<dbReference type="InterPro" id="IPR023296">
    <property type="entry name" value="Glyco_hydro_beta-prop_sf"/>
</dbReference>
<evidence type="ECO:0000259" key="5">
    <source>
        <dbReference type="Pfam" id="PF14200"/>
    </source>
</evidence>
<dbReference type="PANTHER" id="PTHR43817">
    <property type="entry name" value="GLYCOSYL HYDROLASE"/>
    <property type="match status" value="1"/>
</dbReference>
<dbReference type="GO" id="GO:0005975">
    <property type="term" value="P:carbohydrate metabolic process"/>
    <property type="evidence" value="ECO:0007669"/>
    <property type="project" value="InterPro"/>
</dbReference>
<dbReference type="SUPFAM" id="SSF50370">
    <property type="entry name" value="Ricin B-like lectins"/>
    <property type="match status" value="2"/>
</dbReference>
<dbReference type="CDD" id="cd18820">
    <property type="entry name" value="GH43_LbAraf43-like"/>
    <property type="match status" value="1"/>
</dbReference>
<protein>
    <submittedName>
        <fullName evidence="6">Alpha-N-arabinofuranosidase</fullName>
    </submittedName>
</protein>
<dbReference type="PANTHER" id="PTHR43817:SF1">
    <property type="entry name" value="HYDROLASE, FAMILY 43, PUTATIVE (AFU_ORTHOLOGUE AFUA_3G01660)-RELATED"/>
    <property type="match status" value="1"/>
</dbReference>
<keyword evidence="7" id="KW-1185">Reference proteome</keyword>
<feature type="domain" description="Ricin B lectin" evidence="5">
    <location>
        <begin position="368"/>
        <end position="452"/>
    </location>
</feature>
<evidence type="ECO:0000256" key="3">
    <source>
        <dbReference type="ARBA" id="ARBA00022801"/>
    </source>
</evidence>
<dbReference type="SUPFAM" id="SSF75005">
    <property type="entry name" value="Arabinanase/levansucrase/invertase"/>
    <property type="match status" value="1"/>
</dbReference>
<dbReference type="CDD" id="cd00161">
    <property type="entry name" value="beta-trefoil_Ricin-like"/>
    <property type="match status" value="1"/>
</dbReference>
<evidence type="ECO:0000313" key="6">
    <source>
        <dbReference type="EMBL" id="TKB43856.1"/>
    </source>
</evidence>
<proteinExistence type="inferred from homology"/>
<evidence type="ECO:0000256" key="4">
    <source>
        <dbReference type="ARBA" id="ARBA00023295"/>
    </source>
</evidence>
<dbReference type="AlphaFoldDB" id="A0A4U1B2U1"/>
<evidence type="ECO:0000256" key="2">
    <source>
        <dbReference type="ARBA" id="ARBA00022729"/>
    </source>
</evidence>
<dbReference type="Pfam" id="PF14200">
    <property type="entry name" value="RicinB_lectin_2"/>
    <property type="match status" value="2"/>
</dbReference>
<keyword evidence="4" id="KW-0326">Glycosidase</keyword>
<reference evidence="6 7" key="1">
    <citation type="submission" date="2019-04" db="EMBL/GenBank/DDBJ databases">
        <title>Thalassotalea guangxiensis sp. nov., isolated from sediment of the coastal wetland.</title>
        <authorList>
            <person name="Zheng S."/>
            <person name="Zhang D."/>
        </authorList>
    </citation>
    <scope>NUCLEOTIDE SEQUENCE [LARGE SCALE GENOMIC DNA]</scope>
    <source>
        <strain evidence="6 7">ZS-4</strain>
    </source>
</reference>
<dbReference type="InterPro" id="IPR035992">
    <property type="entry name" value="Ricin_B-like_lectins"/>
</dbReference>
<dbReference type="InterPro" id="IPR000772">
    <property type="entry name" value="Ricin_B_lectin"/>
</dbReference>
<comment type="caution">
    <text evidence="6">The sequence shown here is derived from an EMBL/GenBank/DDBJ whole genome shotgun (WGS) entry which is preliminary data.</text>
</comment>
<dbReference type="Gene3D" id="2.115.10.20">
    <property type="entry name" value="Glycosyl hydrolase domain, family 43"/>
    <property type="match status" value="1"/>
</dbReference>
<dbReference type="Proteomes" id="UP000307999">
    <property type="component" value="Unassembled WGS sequence"/>
</dbReference>
<feature type="domain" description="Ricin B lectin" evidence="5">
    <location>
        <begin position="461"/>
        <end position="538"/>
    </location>
</feature>
<dbReference type="CDD" id="cd23457">
    <property type="entry name" value="beta-trefoil_Ricin_SaAF-like"/>
    <property type="match status" value="1"/>
</dbReference>
<dbReference type="EMBL" id="SWDB01000033">
    <property type="protein sequence ID" value="TKB43856.1"/>
    <property type="molecule type" value="Genomic_DNA"/>
</dbReference>
<dbReference type="PROSITE" id="PS50231">
    <property type="entry name" value="RICIN_B_LECTIN"/>
    <property type="match status" value="1"/>
</dbReference>
<dbReference type="Gene3D" id="2.80.10.50">
    <property type="match status" value="2"/>
</dbReference>
<comment type="similarity">
    <text evidence="1">Belongs to the glycosyl hydrolase 43 family.</text>
</comment>
<evidence type="ECO:0000313" key="7">
    <source>
        <dbReference type="Proteomes" id="UP000307999"/>
    </source>
</evidence>
<organism evidence="6 7">
    <name type="scientific">Thalassotalea mangrovi</name>
    <dbReference type="NCBI Taxonomy" id="2572245"/>
    <lineage>
        <taxon>Bacteria</taxon>
        <taxon>Pseudomonadati</taxon>
        <taxon>Pseudomonadota</taxon>
        <taxon>Gammaproteobacteria</taxon>
        <taxon>Alteromonadales</taxon>
        <taxon>Colwelliaceae</taxon>
        <taxon>Thalassotalea</taxon>
    </lineage>
</organism>
<dbReference type="OrthoDB" id="177947at2"/>
<gene>
    <name evidence="6" type="ORF">E8M12_13695</name>
</gene>
<evidence type="ECO:0000256" key="1">
    <source>
        <dbReference type="ARBA" id="ARBA00009865"/>
    </source>
</evidence>
<keyword evidence="2" id="KW-0732">Signal</keyword>
<dbReference type="GO" id="GO:0004553">
    <property type="term" value="F:hydrolase activity, hydrolyzing O-glycosyl compounds"/>
    <property type="evidence" value="ECO:0007669"/>
    <property type="project" value="InterPro"/>
</dbReference>
<sequence length="610" mass="67703">MAAGDDALQIASDTFANPLFRNGADPWMHYYQGNYYLTTTTWASELVMRKSPTIAGLADAPAHNIWTGDDPSRCCNFWAFEFFPFETEQGIRWYVIYTAGVEGNSYHEQKNHILESEGSDPMGPYQYKDTPMKGHWNIDGSYFQHNDELYFLWSEWHGEDQVNLISKMTNPWTLEGERVVITKPEHDWETSGLRVNEGPEIIKHNGRTFLVHSASFCNTPDYKLAVVELTGDNPLKAESWTKYSEPFFSKGNGVYGPGHHGFFTSPDGSEEWLIYHGNSSPTDGCSGTRSARAQPFSWHSEGAKQGLPNFGEPMPDKQQLPVPSGEQGPLFADVQGVKYQIVNKNANLCLLANNEGGVSIDSCAASASQWVIDPANDGLYRIANAEFGSFLTEQNCSAGTANGMAAEAWQSSRCQRFSIDASRDGWFSVSNEHSINYLQVDSCASTQGSSVVTGEKRVENCSEWRIEPVSSLAVVNAHSGKVISAEMCSAQQQTNVMQQAYTDSACQKWQVQATDNGYYRFHLANNAQQCLAIETGEQVAVAGNLVVSSCAADFTQWRIEFLPQGTVRLVNRQGGALTIDNKKLIDNGANAFDQVWKDTIDQHFYLRVAN</sequence>
<keyword evidence="3" id="KW-0378">Hydrolase</keyword>